<keyword evidence="3" id="KW-1185">Reference proteome</keyword>
<proteinExistence type="predicted"/>
<evidence type="ECO:0000256" key="1">
    <source>
        <dbReference type="SAM" id="MobiDB-lite"/>
    </source>
</evidence>
<dbReference type="Proteomes" id="UP000799757">
    <property type="component" value="Unassembled WGS sequence"/>
</dbReference>
<sequence>MASNNNPTLPDRDQLRTPLVTSTGAKNLKPDRSHHSHPITIGGGVQPLAADVDGQTNINTALKMSSVSRVDTLNGLRPSNEILECRRNSNGEWMRATDSIGGNLSSRRPTSLFDMDTAASQACDSTPQILDTQFFSQPKPKLEGSKGEESLISVPSLTRRGRGHRRNFIPVSTQNVLQLVELPQNVDINADHDQSSQTSILGGNAPGPTVDDRIMKWNAFGTIGLSTSPPKEDFDVIPYDNRGPMLAAELYSSARDDLPELINDEATWNLASFNMAGKQKLDDHIMGGPDDKISVIDFAEVMPS</sequence>
<evidence type="ECO:0000313" key="3">
    <source>
        <dbReference type="Proteomes" id="UP000799757"/>
    </source>
</evidence>
<reference evidence="2" key="1">
    <citation type="journal article" date="2020" name="Stud. Mycol.">
        <title>101 Dothideomycetes genomes: a test case for predicting lifestyles and emergence of pathogens.</title>
        <authorList>
            <person name="Haridas S."/>
            <person name="Albert R."/>
            <person name="Binder M."/>
            <person name="Bloem J."/>
            <person name="Labutti K."/>
            <person name="Salamov A."/>
            <person name="Andreopoulos B."/>
            <person name="Baker S."/>
            <person name="Barry K."/>
            <person name="Bills G."/>
            <person name="Bluhm B."/>
            <person name="Cannon C."/>
            <person name="Castanera R."/>
            <person name="Culley D."/>
            <person name="Daum C."/>
            <person name="Ezra D."/>
            <person name="Gonzalez J."/>
            <person name="Henrissat B."/>
            <person name="Kuo A."/>
            <person name="Liang C."/>
            <person name="Lipzen A."/>
            <person name="Lutzoni F."/>
            <person name="Magnuson J."/>
            <person name="Mondo S."/>
            <person name="Nolan M."/>
            <person name="Ohm R."/>
            <person name="Pangilinan J."/>
            <person name="Park H.-J."/>
            <person name="Ramirez L."/>
            <person name="Alfaro M."/>
            <person name="Sun H."/>
            <person name="Tritt A."/>
            <person name="Yoshinaga Y."/>
            <person name="Zwiers L.-H."/>
            <person name="Turgeon B."/>
            <person name="Goodwin S."/>
            <person name="Spatafora J."/>
            <person name="Crous P."/>
            <person name="Grigoriev I."/>
        </authorList>
    </citation>
    <scope>NUCLEOTIDE SEQUENCE</scope>
    <source>
        <strain evidence="2">CBS 109.77</strain>
    </source>
</reference>
<feature type="region of interest" description="Disordered" evidence="1">
    <location>
        <begin position="23"/>
        <end position="45"/>
    </location>
</feature>
<dbReference type="EMBL" id="MU002258">
    <property type="protein sequence ID" value="KAF2787993.1"/>
    <property type="molecule type" value="Genomic_DNA"/>
</dbReference>
<name>A0A6A6WVP2_9PLEO</name>
<protein>
    <submittedName>
        <fullName evidence="2">Uncharacterized protein</fullName>
    </submittedName>
</protein>
<gene>
    <name evidence="2" type="ORF">K505DRAFT_342471</name>
</gene>
<accession>A0A6A6WVP2</accession>
<evidence type="ECO:0000313" key="2">
    <source>
        <dbReference type="EMBL" id="KAF2787993.1"/>
    </source>
</evidence>
<dbReference type="AlphaFoldDB" id="A0A6A6WVP2"/>
<organism evidence="2 3">
    <name type="scientific">Melanomma pulvis-pyrius CBS 109.77</name>
    <dbReference type="NCBI Taxonomy" id="1314802"/>
    <lineage>
        <taxon>Eukaryota</taxon>
        <taxon>Fungi</taxon>
        <taxon>Dikarya</taxon>
        <taxon>Ascomycota</taxon>
        <taxon>Pezizomycotina</taxon>
        <taxon>Dothideomycetes</taxon>
        <taxon>Pleosporomycetidae</taxon>
        <taxon>Pleosporales</taxon>
        <taxon>Melanommataceae</taxon>
        <taxon>Melanomma</taxon>
    </lineage>
</organism>